<feature type="domain" description="Dof-type" evidence="10">
    <location>
        <begin position="142"/>
        <end position="196"/>
    </location>
</feature>
<reference evidence="12" key="2">
    <citation type="submission" date="2019-07" db="EMBL/GenBank/DDBJ databases">
        <authorList>
            <person name="Seetharam A."/>
            <person name="Woodhouse M."/>
            <person name="Cannon E."/>
        </authorList>
    </citation>
    <scope>NUCLEOTIDE SEQUENCE [LARGE SCALE GENOMIC DNA]</scope>
    <source>
        <strain evidence="12">cv. B73</strain>
    </source>
</reference>
<keyword evidence="13" id="KW-1185">Reference proteome</keyword>
<comment type="subcellular location">
    <subcellularLocation>
        <location evidence="8">Nucleus</location>
    </subcellularLocation>
</comment>
<dbReference type="InterPro" id="IPR003851">
    <property type="entry name" value="Znf_Dof"/>
</dbReference>
<sequence>MAAPGGLDQDCAQDAAIKLFGRSIPVLHSSVFAATAAAASEVSTKLSNDVRSNDGMPCLPNMSLIVKTNPFPSKSNMKNGLQAISSQHGKMEADSNSEEAKNSLQAIISQPGKRYDSKSEEAKTESGGSGQEKVLKKPDKILPCPRCNSMETKFCYFNNYNVNQPRHFCRNCKRYWTAGGTMRNVPVGSGRRRNKDPSHHHHFTKVCDYTIATNGDVSDATQRQSVAAKPCLLQGSGKQNETACKSVSPVSNIKEQNNADLISLVSGDNKEEKSCASSAVVSGSSENWMPENTVKKEEDNTSAYGNGVKVPDHKMQPHHAGPVSVFSRNPAAVMATNQCSEDGIHTPGNGTVSPLSLPPLPMVPTPGICAPAVPFPFPLVPAFVSCIPGWPSGLWGAPWPGSSAPTLLSLPPNGLALSGSNSGVLGKHTRVANLQEEQKAEKKFWVPKALRIDNPEEAAKSSIWASLGIKPDDRIIFKSFQSKDLKNSATKTPESLQANPAAFSRSQTFQERA</sequence>
<dbReference type="GeneID" id="103650023"/>
<dbReference type="InterPro" id="IPR045174">
    <property type="entry name" value="Dof"/>
</dbReference>
<dbReference type="PANTHER" id="PTHR31089:SF38">
    <property type="entry name" value="OS01G0277500 PROTEIN"/>
    <property type="match status" value="1"/>
</dbReference>
<dbReference type="PROSITE" id="PS50884">
    <property type="entry name" value="ZF_DOF_2"/>
    <property type="match status" value="1"/>
</dbReference>
<dbReference type="IntAct" id="A0A1D6MQV2">
    <property type="interactions" value="1"/>
</dbReference>
<keyword evidence="1" id="KW-0479">Metal-binding</keyword>
<evidence type="ECO:0000256" key="8">
    <source>
        <dbReference type="PROSITE-ProRule" id="PRU00071"/>
    </source>
</evidence>
<dbReference type="PROSITE" id="PS01361">
    <property type="entry name" value="ZF_DOF_1"/>
    <property type="match status" value="1"/>
</dbReference>
<dbReference type="GO" id="GO:0005634">
    <property type="term" value="C:nucleus"/>
    <property type="evidence" value="ECO:0007669"/>
    <property type="project" value="UniProtKB-SubCell"/>
</dbReference>
<feature type="region of interest" description="Disordered" evidence="9">
    <location>
        <begin position="486"/>
        <end position="513"/>
    </location>
</feature>
<dbReference type="EnsemblPlants" id="Zm00001eb128930_T002">
    <property type="protein sequence ID" value="Zm00001eb128930_P002"/>
    <property type="gene ID" value="Zm00001eb128930"/>
</dbReference>
<evidence type="ECO:0000256" key="7">
    <source>
        <dbReference type="ARBA" id="ARBA00023242"/>
    </source>
</evidence>
<dbReference type="GO" id="GO:0003677">
    <property type="term" value="F:DNA binding"/>
    <property type="evidence" value="ECO:0000318"/>
    <property type="project" value="GO_Central"/>
</dbReference>
<proteinExistence type="predicted"/>
<evidence type="ECO:0000256" key="3">
    <source>
        <dbReference type="ARBA" id="ARBA00022833"/>
    </source>
</evidence>
<evidence type="ECO:0000256" key="6">
    <source>
        <dbReference type="ARBA" id="ARBA00023163"/>
    </source>
</evidence>
<evidence type="ECO:0000256" key="5">
    <source>
        <dbReference type="ARBA" id="ARBA00023125"/>
    </source>
</evidence>
<keyword evidence="5 8" id="KW-0238">DNA-binding</keyword>
<dbReference type="Pfam" id="PF02701">
    <property type="entry name" value="Zn_ribbon_Dof"/>
    <property type="match status" value="1"/>
</dbReference>
<feature type="compositionally biased region" description="Basic and acidic residues" evidence="9">
    <location>
        <begin position="113"/>
        <end position="124"/>
    </location>
</feature>
<keyword evidence="3" id="KW-0862">Zinc</keyword>
<reference evidence="12" key="3">
    <citation type="submission" date="2021-05" db="UniProtKB">
        <authorList>
            <consortium name="EnsemblPlants"/>
        </authorList>
    </citation>
    <scope>IDENTIFICATION</scope>
    <source>
        <strain evidence="12">cv. B73</strain>
    </source>
</reference>
<reference evidence="11 13" key="1">
    <citation type="submission" date="2015-12" db="EMBL/GenBank/DDBJ databases">
        <title>Update maize B73 reference genome by single molecule sequencing technologies.</title>
        <authorList>
            <consortium name="Maize Genome Sequencing Project"/>
            <person name="Ware D."/>
        </authorList>
    </citation>
    <scope>NUCLEOTIDE SEQUENCE [LARGE SCALE GENOMIC DNA]</scope>
    <source>
        <strain evidence="13">cv. B73</strain>
        <tissue evidence="11">Seedling</tissue>
    </source>
</reference>
<dbReference type="eggNOG" id="ENOG502QSI8">
    <property type="taxonomic scope" value="Eukaryota"/>
</dbReference>
<dbReference type="OrthoDB" id="1927254at2759"/>
<evidence type="ECO:0000256" key="1">
    <source>
        <dbReference type="ARBA" id="ARBA00022723"/>
    </source>
</evidence>
<organism evidence="12 13">
    <name type="scientific">Zea mays</name>
    <name type="common">Maize</name>
    <dbReference type="NCBI Taxonomy" id="4577"/>
    <lineage>
        <taxon>Eukaryota</taxon>
        <taxon>Viridiplantae</taxon>
        <taxon>Streptophyta</taxon>
        <taxon>Embryophyta</taxon>
        <taxon>Tracheophyta</taxon>
        <taxon>Spermatophyta</taxon>
        <taxon>Magnoliopsida</taxon>
        <taxon>Liliopsida</taxon>
        <taxon>Poales</taxon>
        <taxon>Poaceae</taxon>
        <taxon>PACMAD clade</taxon>
        <taxon>Panicoideae</taxon>
        <taxon>Andropogonodae</taxon>
        <taxon>Andropogoneae</taxon>
        <taxon>Tripsacinae</taxon>
        <taxon>Zea</taxon>
    </lineage>
</organism>
<dbReference type="Gramene" id="Zm00001eb128930_T002">
    <property type="protein sequence ID" value="Zm00001eb128930_P002"/>
    <property type="gene ID" value="Zm00001eb128930"/>
</dbReference>
<dbReference type="ExpressionAtlas" id="A0A1D6MQV2">
    <property type="expression patterns" value="baseline and differential"/>
</dbReference>
<accession>A0A1D6MQV2</accession>
<name>A0A1D6MQV2_MAIZE</name>
<keyword evidence="7 8" id="KW-0539">Nucleus</keyword>
<evidence type="ECO:0000256" key="4">
    <source>
        <dbReference type="ARBA" id="ARBA00023015"/>
    </source>
</evidence>
<gene>
    <name evidence="12" type="primary">LOC103650023</name>
    <name evidence="11" type="ORF">ZEAMMB73_Zm00001d040455</name>
</gene>
<keyword evidence="6" id="KW-0804">Transcription</keyword>
<dbReference type="KEGG" id="zma:103650023"/>
<dbReference type="Proteomes" id="UP000007305">
    <property type="component" value="Chromosome 3"/>
</dbReference>
<evidence type="ECO:0000256" key="2">
    <source>
        <dbReference type="ARBA" id="ARBA00022771"/>
    </source>
</evidence>
<dbReference type="OMA" id="PNNRSGC"/>
<dbReference type="PANTHER" id="PTHR31089">
    <property type="entry name" value="CYCLIC DOF FACTOR 2"/>
    <property type="match status" value="1"/>
</dbReference>
<evidence type="ECO:0000313" key="11">
    <source>
        <dbReference type="EMBL" id="ONM31384.1"/>
    </source>
</evidence>
<keyword evidence="4" id="KW-0805">Transcription regulation</keyword>
<feature type="compositionally biased region" description="Polar residues" evidence="9">
    <location>
        <begin position="487"/>
        <end position="513"/>
    </location>
</feature>
<feature type="region of interest" description="Disordered" evidence="9">
    <location>
        <begin position="108"/>
        <end position="134"/>
    </location>
</feature>
<evidence type="ECO:0000313" key="13">
    <source>
        <dbReference type="Proteomes" id="UP000007305"/>
    </source>
</evidence>
<dbReference type="GO" id="GO:0008270">
    <property type="term" value="F:zinc ion binding"/>
    <property type="evidence" value="ECO:0007669"/>
    <property type="project" value="UniProtKB-KW"/>
</dbReference>
<dbReference type="AlphaFoldDB" id="A0A1D6MQV2"/>
<protein>
    <submittedName>
        <fullName evidence="11">Cyclic dof factor 2</fullName>
    </submittedName>
</protein>
<evidence type="ECO:0000313" key="12">
    <source>
        <dbReference type="EnsemblPlants" id="Zm00001eb128930_P002"/>
    </source>
</evidence>
<evidence type="ECO:0000259" key="10">
    <source>
        <dbReference type="PROSITE" id="PS50884"/>
    </source>
</evidence>
<dbReference type="EMBL" id="CM007649">
    <property type="protein sequence ID" value="ONM31384.1"/>
    <property type="molecule type" value="Genomic_DNA"/>
</dbReference>
<dbReference type="RefSeq" id="XP_008673918.1">
    <property type="nucleotide sequence ID" value="XM_008675696.4"/>
</dbReference>
<evidence type="ECO:0000256" key="9">
    <source>
        <dbReference type="SAM" id="MobiDB-lite"/>
    </source>
</evidence>
<keyword evidence="2 8" id="KW-0863">Zinc-finger</keyword>
<dbReference type="GO" id="GO:0003700">
    <property type="term" value="F:DNA-binding transcription factor activity"/>
    <property type="evidence" value="ECO:0000318"/>
    <property type="project" value="GO_Central"/>
</dbReference>